<dbReference type="Proteomes" id="UP000072867">
    <property type="component" value="Unassembled WGS sequence"/>
</dbReference>
<evidence type="ECO:0000313" key="2">
    <source>
        <dbReference type="EMBL" id="KTT68281.1"/>
    </source>
</evidence>
<proteinExistence type="predicted"/>
<comment type="caution">
    <text evidence="2">The sequence shown here is derived from an EMBL/GenBank/DDBJ whole genome shotgun (WGS) entry which is preliminary data.</text>
</comment>
<gene>
    <name evidence="2" type="ORF">NS319_14590</name>
</gene>
<accession>A0A147HTX9</accession>
<sequence>MTQRMHDLAHEIVRLQAELDREIEGRRRALGVEIAGRIVGFERGVLEAQRQLRASAARFVAESEAVSWLTAPVIYSLIVPLVIVDLWVSLYQAICFRAYRIERVRRSDFILFDRRHLACLNRVEALNCMFCSYANGLIGFVREVSSRTEQYWCPIKHALRVNDPLHRYYQFLEYGDADGYRTRLAEFRDGLRV</sequence>
<reference evidence="2 3" key="1">
    <citation type="journal article" date="2016" name="Front. Microbiol.">
        <title>Genomic Resource of Rice Seed Associated Bacteria.</title>
        <authorList>
            <person name="Midha S."/>
            <person name="Bansal K."/>
            <person name="Sharma S."/>
            <person name="Kumar N."/>
            <person name="Patil P.P."/>
            <person name="Chaudhry V."/>
            <person name="Patil P.B."/>
        </authorList>
    </citation>
    <scope>NUCLEOTIDE SEQUENCE [LARGE SCALE GENOMIC DNA]</scope>
    <source>
        <strain evidence="2 3">NS319</strain>
    </source>
</reference>
<feature type="transmembrane region" description="Helical" evidence="1">
    <location>
        <begin position="73"/>
        <end position="96"/>
    </location>
</feature>
<organism evidence="2 3">
    <name type="scientific">Sphingomonas sanguinis</name>
    <dbReference type="NCBI Taxonomy" id="33051"/>
    <lineage>
        <taxon>Bacteria</taxon>
        <taxon>Pseudomonadati</taxon>
        <taxon>Pseudomonadota</taxon>
        <taxon>Alphaproteobacteria</taxon>
        <taxon>Sphingomonadales</taxon>
        <taxon>Sphingomonadaceae</taxon>
        <taxon>Sphingomonas</taxon>
    </lineage>
</organism>
<evidence type="ECO:0000313" key="3">
    <source>
        <dbReference type="Proteomes" id="UP000072867"/>
    </source>
</evidence>
<dbReference type="AlphaFoldDB" id="A0A147HTX9"/>
<keyword evidence="1" id="KW-0472">Membrane</keyword>
<keyword evidence="1" id="KW-0812">Transmembrane</keyword>
<protein>
    <submittedName>
        <fullName evidence="2">Uncharacterized protein</fullName>
    </submittedName>
</protein>
<keyword evidence="1" id="KW-1133">Transmembrane helix</keyword>
<dbReference type="PATRIC" id="fig|33051.3.peg.328"/>
<evidence type="ECO:0000256" key="1">
    <source>
        <dbReference type="SAM" id="Phobius"/>
    </source>
</evidence>
<dbReference type="EMBL" id="LDTD01000115">
    <property type="protein sequence ID" value="KTT68281.1"/>
    <property type="molecule type" value="Genomic_DNA"/>
</dbReference>
<name>A0A147HTX9_9SPHN</name>